<keyword evidence="4" id="KW-1185">Reference proteome</keyword>
<dbReference type="InterPro" id="IPR001753">
    <property type="entry name" value="Enoyl-CoA_hydra/iso"/>
</dbReference>
<protein>
    <submittedName>
        <fullName evidence="3">Enoyl-CoA hydratase-related protein</fullName>
    </submittedName>
</protein>
<dbReference type="SUPFAM" id="SSF52096">
    <property type="entry name" value="ClpP/crotonase"/>
    <property type="match status" value="1"/>
</dbReference>
<gene>
    <name evidence="3" type="ORF">RM530_11155</name>
</gene>
<dbReference type="Gene3D" id="1.10.12.10">
    <property type="entry name" value="Lyase 2-enoyl-coa Hydratase, Chain A, domain 2"/>
    <property type="match status" value="1"/>
</dbReference>
<dbReference type="Pfam" id="PF00378">
    <property type="entry name" value="ECH_1"/>
    <property type="match status" value="1"/>
</dbReference>
<accession>A0ABU2WJ74</accession>
<dbReference type="EMBL" id="JAVRIC010000015">
    <property type="protein sequence ID" value="MDT0497915.1"/>
    <property type="molecule type" value="Genomic_DNA"/>
</dbReference>
<dbReference type="InterPro" id="IPR014748">
    <property type="entry name" value="Enoyl-CoA_hydra_C"/>
</dbReference>
<comment type="similarity">
    <text evidence="1">Belongs to the enoyl-CoA hydratase/isomerase family.</text>
</comment>
<evidence type="ECO:0000256" key="2">
    <source>
        <dbReference type="ARBA" id="ARBA00023239"/>
    </source>
</evidence>
<sequence length="270" mass="29256">MRTAETIAPTLANKADEVLMEKIGDHIALVTLNRPDVCNAVNVEMSRKMLRIVWLIEHDPEIRVAVLTGAGNNFSAGADLTELCQGQGRNIADGPAGFGGFVFAARSKPWIAAVHGHALGGGAEMVLACEMAVAGQNSTFGLPEVKRCLVPGAGGAFRLPRSIPRVFANQLVLTGEPISARKAEQFGLVNMIVDDDKVLNEALKLARSIASNAPLAVQEAMKLLRMAEDHDDDELARNTIRSIGRLMHTEDFREGPRAFLERRDAVWKAR</sequence>
<dbReference type="InterPro" id="IPR029045">
    <property type="entry name" value="ClpP/crotonase-like_dom_sf"/>
</dbReference>
<dbReference type="PANTHER" id="PTHR11941:SF54">
    <property type="entry name" value="ENOYL-COA HYDRATASE, MITOCHONDRIAL"/>
    <property type="match status" value="1"/>
</dbReference>
<evidence type="ECO:0000313" key="3">
    <source>
        <dbReference type="EMBL" id="MDT0497915.1"/>
    </source>
</evidence>
<evidence type="ECO:0000313" key="4">
    <source>
        <dbReference type="Proteomes" id="UP001254608"/>
    </source>
</evidence>
<reference evidence="3 4" key="1">
    <citation type="submission" date="2023-09" db="EMBL/GenBank/DDBJ databases">
        <authorList>
            <person name="Rey-Velasco X."/>
        </authorList>
    </citation>
    <scope>NUCLEOTIDE SEQUENCE [LARGE SCALE GENOMIC DNA]</scope>
    <source>
        <strain evidence="3 4">W345</strain>
    </source>
</reference>
<dbReference type="CDD" id="cd06558">
    <property type="entry name" value="crotonase-like"/>
    <property type="match status" value="1"/>
</dbReference>
<proteinExistence type="inferred from homology"/>
<dbReference type="Gene3D" id="3.90.226.10">
    <property type="entry name" value="2-enoyl-CoA Hydratase, Chain A, domain 1"/>
    <property type="match status" value="1"/>
</dbReference>
<dbReference type="Proteomes" id="UP001254608">
    <property type="component" value="Unassembled WGS sequence"/>
</dbReference>
<name>A0ABU2WJ74_9GAMM</name>
<keyword evidence="2" id="KW-0456">Lyase</keyword>
<dbReference type="RefSeq" id="WP_311365308.1">
    <property type="nucleotide sequence ID" value="NZ_JAVRIC010000015.1"/>
</dbReference>
<evidence type="ECO:0000256" key="1">
    <source>
        <dbReference type="ARBA" id="ARBA00005254"/>
    </source>
</evidence>
<organism evidence="3 4">
    <name type="scientific">Banduia mediterranea</name>
    <dbReference type="NCBI Taxonomy" id="3075609"/>
    <lineage>
        <taxon>Bacteria</taxon>
        <taxon>Pseudomonadati</taxon>
        <taxon>Pseudomonadota</taxon>
        <taxon>Gammaproteobacteria</taxon>
        <taxon>Nevskiales</taxon>
        <taxon>Algiphilaceae</taxon>
        <taxon>Banduia</taxon>
    </lineage>
</organism>
<comment type="caution">
    <text evidence="3">The sequence shown here is derived from an EMBL/GenBank/DDBJ whole genome shotgun (WGS) entry which is preliminary data.</text>
</comment>
<dbReference type="PANTHER" id="PTHR11941">
    <property type="entry name" value="ENOYL-COA HYDRATASE-RELATED"/>
    <property type="match status" value="1"/>
</dbReference>